<gene>
    <name evidence="2" type="ORF">M9Y10_044641</name>
</gene>
<dbReference type="Gene3D" id="2.60.120.260">
    <property type="entry name" value="Galactose-binding domain-like"/>
    <property type="match status" value="1"/>
</dbReference>
<evidence type="ECO:0000256" key="1">
    <source>
        <dbReference type="SAM" id="MobiDB-lite"/>
    </source>
</evidence>
<evidence type="ECO:0008006" key="4">
    <source>
        <dbReference type="Google" id="ProtNLM"/>
    </source>
</evidence>
<keyword evidence="3" id="KW-1185">Reference proteome</keyword>
<comment type="caution">
    <text evidence="2">The sequence shown here is derived from an EMBL/GenBank/DDBJ whole genome shotgun (WGS) entry which is preliminary data.</text>
</comment>
<dbReference type="InterPro" id="IPR008979">
    <property type="entry name" value="Galactose-bd-like_sf"/>
</dbReference>
<protein>
    <recommendedName>
        <fullName evidence="4">F5/8 type C domain-containing protein</fullName>
    </recommendedName>
</protein>
<feature type="compositionally biased region" description="Low complexity" evidence="1">
    <location>
        <begin position="21"/>
        <end position="35"/>
    </location>
</feature>
<organism evidence="2 3">
    <name type="scientific">Tritrichomonas musculus</name>
    <dbReference type="NCBI Taxonomy" id="1915356"/>
    <lineage>
        <taxon>Eukaryota</taxon>
        <taxon>Metamonada</taxon>
        <taxon>Parabasalia</taxon>
        <taxon>Tritrichomonadida</taxon>
        <taxon>Tritrichomonadidae</taxon>
        <taxon>Tritrichomonas</taxon>
    </lineage>
</organism>
<dbReference type="Pfam" id="PF22633">
    <property type="entry name" value="F5_F8_type_C_2"/>
    <property type="match status" value="1"/>
</dbReference>
<sequence>MTENLATNSSSASKVAIESKNLQTATATNLTNTATSKEGKNTPLKPASSQKSSMVDKGDIMEENCDFDESEPLNGLFALLRSKNGGNPHTKEAIIITASSTVANHPWQVIDPGWTSHWVTKNEAGQWIKFDFKTSRMILTSYTLKTYNYVAGGNHMKTWVVEGSTNDTDWLELDKRINVNELNERYSTKNFKCKNSGAFRYIRIKQTGTTHCESNIMALTSVEFFGTLRD</sequence>
<evidence type="ECO:0000313" key="3">
    <source>
        <dbReference type="Proteomes" id="UP001470230"/>
    </source>
</evidence>
<dbReference type="EMBL" id="JAPFFF010000009">
    <property type="protein sequence ID" value="KAK8882002.1"/>
    <property type="molecule type" value="Genomic_DNA"/>
</dbReference>
<feature type="region of interest" description="Disordered" evidence="1">
    <location>
        <begin position="1"/>
        <end position="56"/>
    </location>
</feature>
<proteinExistence type="predicted"/>
<reference evidence="2 3" key="1">
    <citation type="submission" date="2024-04" db="EMBL/GenBank/DDBJ databases">
        <title>Tritrichomonas musculus Genome.</title>
        <authorList>
            <person name="Alves-Ferreira E."/>
            <person name="Grigg M."/>
            <person name="Lorenzi H."/>
            <person name="Galac M."/>
        </authorList>
    </citation>
    <scope>NUCLEOTIDE SEQUENCE [LARGE SCALE GENOMIC DNA]</scope>
    <source>
        <strain evidence="2 3">EAF2021</strain>
    </source>
</reference>
<dbReference type="SUPFAM" id="SSF49785">
    <property type="entry name" value="Galactose-binding domain-like"/>
    <property type="match status" value="1"/>
</dbReference>
<evidence type="ECO:0000313" key="2">
    <source>
        <dbReference type="EMBL" id="KAK8882002.1"/>
    </source>
</evidence>
<accession>A0ABR2JUT7</accession>
<feature type="compositionally biased region" description="Polar residues" evidence="1">
    <location>
        <begin position="1"/>
        <end position="13"/>
    </location>
</feature>
<dbReference type="Proteomes" id="UP001470230">
    <property type="component" value="Unassembled WGS sequence"/>
</dbReference>
<name>A0ABR2JUT7_9EUKA</name>